<dbReference type="AlphaFoldDB" id="A0A151T3I2"/>
<name>A0A151T3I2_CAJCA</name>
<feature type="non-terminal residue" evidence="1">
    <location>
        <position position="1"/>
    </location>
</feature>
<evidence type="ECO:0000313" key="2">
    <source>
        <dbReference type="Proteomes" id="UP000075243"/>
    </source>
</evidence>
<evidence type="ECO:0000313" key="1">
    <source>
        <dbReference type="EMBL" id="KYP61604.1"/>
    </source>
</evidence>
<keyword evidence="2" id="KW-1185">Reference proteome</keyword>
<gene>
    <name evidence="1" type="ORF">KK1_016099</name>
</gene>
<protein>
    <submittedName>
        <fullName evidence="1">Uncharacterized protein</fullName>
    </submittedName>
</protein>
<accession>A0A151T3I2</accession>
<dbReference type="Gramene" id="C.cajan_15649.t">
    <property type="protein sequence ID" value="C.cajan_15649.t.cds1"/>
    <property type="gene ID" value="C.cajan_15649"/>
</dbReference>
<sequence length="131" mass="14734">NLVEVRHVAQAGRNAAVEMVVSEHDDGDGRVSEVVGKVKDETVVVYENGVEVLIEQVPGHRPFELIEPEIQEFERGKPQHHLRELPCEAVVTEIQLVEKFEPLKLVRHSAAEPVGVYMEECEIDEQAKLFG</sequence>
<organism evidence="1 2">
    <name type="scientific">Cajanus cajan</name>
    <name type="common">Pigeon pea</name>
    <name type="synonym">Cajanus indicus</name>
    <dbReference type="NCBI Taxonomy" id="3821"/>
    <lineage>
        <taxon>Eukaryota</taxon>
        <taxon>Viridiplantae</taxon>
        <taxon>Streptophyta</taxon>
        <taxon>Embryophyta</taxon>
        <taxon>Tracheophyta</taxon>
        <taxon>Spermatophyta</taxon>
        <taxon>Magnoliopsida</taxon>
        <taxon>eudicotyledons</taxon>
        <taxon>Gunneridae</taxon>
        <taxon>Pentapetalae</taxon>
        <taxon>rosids</taxon>
        <taxon>fabids</taxon>
        <taxon>Fabales</taxon>
        <taxon>Fabaceae</taxon>
        <taxon>Papilionoideae</taxon>
        <taxon>50 kb inversion clade</taxon>
        <taxon>NPAAA clade</taxon>
        <taxon>indigoferoid/millettioid clade</taxon>
        <taxon>Phaseoleae</taxon>
        <taxon>Cajanus</taxon>
    </lineage>
</organism>
<dbReference type="Proteomes" id="UP000075243">
    <property type="component" value="Chromosome 8"/>
</dbReference>
<reference evidence="1 2" key="1">
    <citation type="journal article" date="2012" name="Nat. Biotechnol.">
        <title>Draft genome sequence of pigeonpea (Cajanus cajan), an orphan legume crop of resource-poor farmers.</title>
        <authorList>
            <person name="Varshney R.K."/>
            <person name="Chen W."/>
            <person name="Li Y."/>
            <person name="Bharti A.K."/>
            <person name="Saxena R.K."/>
            <person name="Schlueter J.A."/>
            <person name="Donoghue M.T."/>
            <person name="Azam S."/>
            <person name="Fan G."/>
            <person name="Whaley A.M."/>
            <person name="Farmer A.D."/>
            <person name="Sheridan J."/>
            <person name="Iwata A."/>
            <person name="Tuteja R."/>
            <person name="Penmetsa R.V."/>
            <person name="Wu W."/>
            <person name="Upadhyaya H.D."/>
            <person name="Yang S.P."/>
            <person name="Shah T."/>
            <person name="Saxena K.B."/>
            <person name="Michael T."/>
            <person name="McCombie W.R."/>
            <person name="Yang B."/>
            <person name="Zhang G."/>
            <person name="Yang H."/>
            <person name="Wang J."/>
            <person name="Spillane C."/>
            <person name="Cook D.R."/>
            <person name="May G.D."/>
            <person name="Xu X."/>
            <person name="Jackson S.A."/>
        </authorList>
    </citation>
    <scope>NUCLEOTIDE SEQUENCE [LARGE SCALE GENOMIC DNA]</scope>
    <source>
        <strain evidence="2">cv. Asha</strain>
    </source>
</reference>
<dbReference type="EMBL" id="CM003610">
    <property type="protein sequence ID" value="KYP61604.1"/>
    <property type="molecule type" value="Genomic_DNA"/>
</dbReference>
<proteinExistence type="predicted"/>